<dbReference type="VEuPathDB" id="AmoebaDB:DDB_G0279791"/>
<comment type="caution">
    <text evidence="2">The sequence shown here is derived from an EMBL/GenBank/DDBJ whole genome shotgun (WGS) entry which is preliminary data.</text>
</comment>
<proteinExistence type="inferred from homology"/>
<name>Q54WC4_DICDI</name>
<sequence>MSSQEQQKSKQNQAQEGVDGVWLDKYSTLSRVYNYGFVNGSIEKGKEWYNYIKDSNSYVKSTLEFGENGVVAVGRPLLDKLEQYDVIVKKVDEYGNTGLDILEKKVESIKETGENLANKADSAADGLISVSANYTPNAVIGLVQKTNNMIDSLIDSLLPPKDDDQVNEMSDEEKFQLEKRMKFLLKLRKRLNTQSILEIPSNSIHLVTGYSGKSYSQAMDNISQLSNSISKITVNSQFSKVFIDQIYHYTDILVGQVAAVSVWFREINISETLISLGELSKMINESKNQVLELSDPQEKVDKLKKDLSKILKSCLDVLHNQMEGGKDKLESFKESVSDHQYFVASFSLLESSLNKLSVTLKNYLDNLEEKSSSSSNDNSTN</sequence>
<dbReference type="PaxDb" id="44689-DDB0235170"/>
<reference evidence="2 3" key="1">
    <citation type="journal article" date="2005" name="Nature">
        <title>The genome of the social amoeba Dictyostelium discoideum.</title>
        <authorList>
            <consortium name="The Dictyostelium discoideum Sequencing Consortium"/>
            <person name="Eichinger L."/>
            <person name="Pachebat J.A."/>
            <person name="Glockner G."/>
            <person name="Rajandream M.A."/>
            <person name="Sucgang R."/>
            <person name="Berriman M."/>
            <person name="Song J."/>
            <person name="Olsen R."/>
            <person name="Szafranski K."/>
            <person name="Xu Q."/>
            <person name="Tunggal B."/>
            <person name="Kummerfeld S."/>
            <person name="Madera M."/>
            <person name="Konfortov B.A."/>
            <person name="Rivero F."/>
            <person name="Bankier A.T."/>
            <person name="Lehmann R."/>
            <person name="Hamlin N."/>
            <person name="Davies R."/>
            <person name="Gaudet P."/>
            <person name="Fey P."/>
            <person name="Pilcher K."/>
            <person name="Chen G."/>
            <person name="Saunders D."/>
            <person name="Sodergren E."/>
            <person name="Davis P."/>
            <person name="Kerhornou A."/>
            <person name="Nie X."/>
            <person name="Hall N."/>
            <person name="Anjard C."/>
            <person name="Hemphill L."/>
            <person name="Bason N."/>
            <person name="Farbrother P."/>
            <person name="Desany B."/>
            <person name="Just E."/>
            <person name="Morio T."/>
            <person name="Rost R."/>
            <person name="Churcher C."/>
            <person name="Cooper J."/>
            <person name="Haydock S."/>
            <person name="van Driessche N."/>
            <person name="Cronin A."/>
            <person name="Goodhead I."/>
            <person name="Muzny D."/>
            <person name="Mourier T."/>
            <person name="Pain A."/>
            <person name="Lu M."/>
            <person name="Harper D."/>
            <person name="Lindsay R."/>
            <person name="Hauser H."/>
            <person name="James K."/>
            <person name="Quiles M."/>
            <person name="Madan Babu M."/>
            <person name="Saito T."/>
            <person name="Buchrieser C."/>
            <person name="Wardroper A."/>
            <person name="Felder M."/>
            <person name="Thangavelu M."/>
            <person name="Johnson D."/>
            <person name="Knights A."/>
            <person name="Loulseged H."/>
            <person name="Mungall K."/>
            <person name="Oliver K."/>
            <person name="Price C."/>
            <person name="Quail M.A."/>
            <person name="Urushihara H."/>
            <person name="Hernandez J."/>
            <person name="Rabbinowitsch E."/>
            <person name="Steffen D."/>
            <person name="Sanders M."/>
            <person name="Ma J."/>
            <person name="Kohara Y."/>
            <person name="Sharp S."/>
            <person name="Simmonds M."/>
            <person name="Spiegler S."/>
            <person name="Tivey A."/>
            <person name="Sugano S."/>
            <person name="White B."/>
            <person name="Walker D."/>
            <person name="Woodward J."/>
            <person name="Winckler T."/>
            <person name="Tanaka Y."/>
            <person name="Shaulsky G."/>
            <person name="Schleicher M."/>
            <person name="Weinstock G."/>
            <person name="Rosenthal A."/>
            <person name="Cox E.C."/>
            <person name="Chisholm R.L."/>
            <person name="Gibbs R."/>
            <person name="Loomis W.F."/>
            <person name="Platzer M."/>
            <person name="Kay R.R."/>
            <person name="Williams J."/>
            <person name="Dear P.H."/>
            <person name="Noegel A.A."/>
            <person name="Barrell B."/>
            <person name="Kuspa A."/>
        </authorList>
    </citation>
    <scope>NUCLEOTIDE SEQUENCE [LARGE SCALE GENOMIC DNA]</scope>
    <source>
        <strain evidence="2 3">AX4</strain>
    </source>
</reference>
<keyword evidence="3" id="KW-1185">Reference proteome</keyword>
<dbReference type="GO" id="GO:0005811">
    <property type="term" value="C:lipid droplet"/>
    <property type="evidence" value="ECO:0000314"/>
    <property type="project" value="dictyBase"/>
</dbReference>
<evidence type="ECO:0000313" key="2">
    <source>
        <dbReference type="EMBL" id="EAL67575.1"/>
    </source>
</evidence>
<dbReference type="RefSeq" id="XP_641534.1">
    <property type="nucleotide sequence ID" value="XM_636442.1"/>
</dbReference>
<dbReference type="GO" id="GO:0009617">
    <property type="term" value="P:response to bacterium"/>
    <property type="evidence" value="ECO:0000314"/>
    <property type="project" value="dictyBase"/>
</dbReference>
<dbReference type="AlphaFoldDB" id="Q54WC4"/>
<dbReference type="PANTHER" id="PTHR14024">
    <property type="entry name" value="PERILIPIN"/>
    <property type="match status" value="1"/>
</dbReference>
<dbReference type="dictyBase" id="DDB_G0279791">
    <property type="gene designation" value="plnA"/>
</dbReference>
<dbReference type="EMBL" id="AAFI02000032">
    <property type="protein sequence ID" value="EAL67575.1"/>
    <property type="molecule type" value="Genomic_DNA"/>
</dbReference>
<evidence type="ECO:0000256" key="1">
    <source>
        <dbReference type="ARBA" id="ARBA00006311"/>
    </source>
</evidence>
<dbReference type="eggNOG" id="ENOG502SK9C">
    <property type="taxonomic scope" value="Eukaryota"/>
</dbReference>
<comment type="similarity">
    <text evidence="1">Belongs to the perilipin family.</text>
</comment>
<accession>Q54WC4</accession>
<evidence type="ECO:0000313" key="3">
    <source>
        <dbReference type="Proteomes" id="UP000002195"/>
    </source>
</evidence>
<dbReference type="Proteomes" id="UP000002195">
    <property type="component" value="Unassembled WGS sequence"/>
</dbReference>
<dbReference type="InterPro" id="IPR004279">
    <property type="entry name" value="Perilipin"/>
</dbReference>
<gene>
    <name evidence="2" type="ORF">DDB_G0279791</name>
</gene>
<protein>
    <submittedName>
        <fullName evidence="2">Uncharacterized protein</fullName>
    </submittedName>
</protein>
<dbReference type="HOGENOM" id="CLU_726519_0_0_1"/>
<dbReference type="GO" id="GO:0005829">
    <property type="term" value="C:cytosol"/>
    <property type="evidence" value="ECO:0000314"/>
    <property type="project" value="dictyBase"/>
</dbReference>
<dbReference type="OMA" id="NDCARIM"/>
<dbReference type="KEGG" id="ddi:DDB_G0279791"/>
<dbReference type="PANTHER" id="PTHR14024:SF49">
    <property type="entry name" value="LIPID STORAGE DROPLETS SURFACE-BINDING PROTEIN 1"/>
    <property type="match status" value="1"/>
</dbReference>
<dbReference type="FunCoup" id="Q54WC4">
    <property type="interactions" value="488"/>
</dbReference>
<dbReference type="Pfam" id="PF03036">
    <property type="entry name" value="Perilipin"/>
    <property type="match status" value="1"/>
</dbReference>
<dbReference type="GeneID" id="8622207"/>
<dbReference type="InParanoid" id="Q54WC4"/>
<dbReference type="GO" id="GO:0106139">
    <property type="term" value="C:symbiont cell surface"/>
    <property type="evidence" value="ECO:0000314"/>
    <property type="project" value="dictyBase"/>
</dbReference>
<organism evidence="2 3">
    <name type="scientific">Dictyostelium discoideum</name>
    <name type="common">Social amoeba</name>
    <dbReference type="NCBI Taxonomy" id="44689"/>
    <lineage>
        <taxon>Eukaryota</taxon>
        <taxon>Amoebozoa</taxon>
        <taxon>Evosea</taxon>
        <taxon>Eumycetozoa</taxon>
        <taxon>Dictyostelia</taxon>
        <taxon>Dictyosteliales</taxon>
        <taxon>Dictyosteliaceae</taxon>
        <taxon>Dictyostelium</taxon>
    </lineage>
</organism>